<dbReference type="Pfam" id="PF06985">
    <property type="entry name" value="HET"/>
    <property type="match status" value="1"/>
</dbReference>
<name>A0ABQ9SEL7_9PEZI</name>
<organism evidence="2 3">
    <name type="scientific">Colletotrichum paranaense</name>
    <dbReference type="NCBI Taxonomy" id="1914294"/>
    <lineage>
        <taxon>Eukaryota</taxon>
        <taxon>Fungi</taxon>
        <taxon>Dikarya</taxon>
        <taxon>Ascomycota</taxon>
        <taxon>Pezizomycotina</taxon>
        <taxon>Sordariomycetes</taxon>
        <taxon>Hypocreomycetidae</taxon>
        <taxon>Glomerellales</taxon>
        <taxon>Glomerellaceae</taxon>
        <taxon>Colletotrichum</taxon>
        <taxon>Colletotrichum acutatum species complex</taxon>
    </lineage>
</organism>
<dbReference type="EMBL" id="MOPA01000008">
    <property type="protein sequence ID" value="KAK1533955.1"/>
    <property type="molecule type" value="Genomic_DNA"/>
</dbReference>
<feature type="domain" description="Heterokaryon incompatibility" evidence="1">
    <location>
        <begin position="240"/>
        <end position="378"/>
    </location>
</feature>
<dbReference type="GeneID" id="85378822"/>
<dbReference type="InterPro" id="IPR010730">
    <property type="entry name" value="HET"/>
</dbReference>
<dbReference type="RefSeq" id="XP_060347105.1">
    <property type="nucleotide sequence ID" value="XM_060494923.1"/>
</dbReference>
<proteinExistence type="predicted"/>
<evidence type="ECO:0000259" key="1">
    <source>
        <dbReference type="Pfam" id="PF06985"/>
    </source>
</evidence>
<evidence type="ECO:0000313" key="3">
    <source>
        <dbReference type="Proteomes" id="UP001241169"/>
    </source>
</evidence>
<gene>
    <name evidence="2" type="ORF">CPAR01_10663</name>
</gene>
<dbReference type="PANTHER" id="PTHR33112">
    <property type="entry name" value="DOMAIN PROTEIN, PUTATIVE-RELATED"/>
    <property type="match status" value="1"/>
</dbReference>
<comment type="caution">
    <text evidence="2">The sequence shown here is derived from an EMBL/GenBank/DDBJ whole genome shotgun (WGS) entry which is preliminary data.</text>
</comment>
<protein>
    <recommendedName>
        <fullName evidence="1">Heterokaryon incompatibility domain-containing protein</fullName>
    </recommendedName>
</protein>
<sequence length="572" mass="64539">MSESAISILRSENNVCSACAFINFDSFIHHAKDVVGKSLYDIDKHYLGLDSPDSPFALLLCDYNDAVEMVGIEVDHVESASDCPCYEIFNILKYGWSHTYLVYYLHPSRKEYDLRVKDKKLARPHFKVFSSSGAQRKPSPRDGGMARYIRNFRIDRIDRTFMLVQPGQPDPKLSADLLSIKSALAREACRHHLKSEGGQNWEALFRRGLPGWSVIDCFTDEIVNLEDCVASAGSFDAVEYATLSYVWGSAQSDCPRLGRKLPASVPRVIEDAKTVTASLGFRYLWVDRYCIPQHCAKEAHDQICNMNLIYARSCITIVAAAGQCPDYGLPGVGKTLRKVLDTFQIGSHTIRRTPTDAKWVEQQIQHSKWNTRAWTCQEAALSTRRLYFTDHFALLEIGNKGESYIEGLPSHLCPENGTAWDGINELGSIPHAGSYATRELSFEADVFRAFQGFSLRYADGFTFKWASMTKERIYKLMDDRDEGTIEFILVTGLTFGFKALWSMSSREKDVARAMSWANTSPGLERAIVQWPYLNDLDEIARESYGISQDEFSGEAWEPVKKQNSLLGLDDVA</sequence>
<dbReference type="Proteomes" id="UP001241169">
    <property type="component" value="Unassembled WGS sequence"/>
</dbReference>
<dbReference type="PANTHER" id="PTHR33112:SF1">
    <property type="entry name" value="HETEROKARYON INCOMPATIBILITY DOMAIN-CONTAINING PROTEIN"/>
    <property type="match status" value="1"/>
</dbReference>
<keyword evidence="3" id="KW-1185">Reference proteome</keyword>
<evidence type="ECO:0000313" key="2">
    <source>
        <dbReference type="EMBL" id="KAK1533955.1"/>
    </source>
</evidence>
<accession>A0ABQ9SEL7</accession>
<reference evidence="2 3" key="1">
    <citation type="submission" date="2016-10" db="EMBL/GenBank/DDBJ databases">
        <title>The genome sequence of Colletotrichum fioriniae PJ7.</title>
        <authorList>
            <person name="Baroncelli R."/>
        </authorList>
    </citation>
    <scope>NUCLEOTIDE SEQUENCE [LARGE SCALE GENOMIC DNA]</scope>
    <source>
        <strain evidence="2 3">IMI 384185</strain>
    </source>
</reference>